<keyword evidence="2 6" id="KW-0805">Transcription regulation</keyword>
<dbReference type="GO" id="GO:0003677">
    <property type="term" value="F:DNA binding"/>
    <property type="evidence" value="ECO:0007669"/>
    <property type="project" value="UniProtKB-KW"/>
</dbReference>
<feature type="domain" description="RNA polymerase sigma factor 70 region 4 type 2" evidence="8">
    <location>
        <begin position="137"/>
        <end position="189"/>
    </location>
</feature>
<feature type="domain" description="RNA polymerase sigma-70 region 2" evidence="7">
    <location>
        <begin position="32"/>
        <end position="96"/>
    </location>
</feature>
<evidence type="ECO:0000259" key="8">
    <source>
        <dbReference type="Pfam" id="PF08281"/>
    </source>
</evidence>
<name>A0A8J3I2N9_9CHLR</name>
<evidence type="ECO:0000256" key="6">
    <source>
        <dbReference type="RuleBase" id="RU000716"/>
    </source>
</evidence>
<organism evidence="9 10">
    <name type="scientific">Ktedonospora formicarum</name>
    <dbReference type="NCBI Taxonomy" id="2778364"/>
    <lineage>
        <taxon>Bacteria</taxon>
        <taxon>Bacillati</taxon>
        <taxon>Chloroflexota</taxon>
        <taxon>Ktedonobacteria</taxon>
        <taxon>Ktedonobacterales</taxon>
        <taxon>Ktedonobacteraceae</taxon>
        <taxon>Ktedonospora</taxon>
    </lineage>
</organism>
<dbReference type="Pfam" id="PF08281">
    <property type="entry name" value="Sigma70_r4_2"/>
    <property type="match status" value="1"/>
</dbReference>
<evidence type="ECO:0000313" key="10">
    <source>
        <dbReference type="Proteomes" id="UP000612362"/>
    </source>
</evidence>
<dbReference type="InterPro" id="IPR039425">
    <property type="entry name" value="RNA_pol_sigma-70-like"/>
</dbReference>
<evidence type="ECO:0000256" key="2">
    <source>
        <dbReference type="ARBA" id="ARBA00023015"/>
    </source>
</evidence>
<dbReference type="GO" id="GO:0006950">
    <property type="term" value="P:response to stress"/>
    <property type="evidence" value="ECO:0007669"/>
    <property type="project" value="UniProtKB-ARBA"/>
</dbReference>
<dbReference type="Gene3D" id="1.10.10.10">
    <property type="entry name" value="Winged helix-like DNA-binding domain superfamily/Winged helix DNA-binding domain"/>
    <property type="match status" value="1"/>
</dbReference>
<dbReference type="PANTHER" id="PTHR43133">
    <property type="entry name" value="RNA POLYMERASE ECF-TYPE SIGMA FACTO"/>
    <property type="match status" value="1"/>
</dbReference>
<dbReference type="NCBIfam" id="TIGR02937">
    <property type="entry name" value="sigma70-ECF"/>
    <property type="match status" value="1"/>
</dbReference>
<keyword evidence="5 6" id="KW-0804">Transcription</keyword>
<dbReference type="Pfam" id="PF04542">
    <property type="entry name" value="Sigma70_r2"/>
    <property type="match status" value="1"/>
</dbReference>
<dbReference type="InterPro" id="IPR036388">
    <property type="entry name" value="WH-like_DNA-bd_sf"/>
</dbReference>
<dbReference type="AlphaFoldDB" id="A0A8J3I2N9"/>
<keyword evidence="3 6" id="KW-0731">Sigma factor</keyword>
<gene>
    <name evidence="9" type="ORF">KSX_58240</name>
</gene>
<dbReference type="Proteomes" id="UP000612362">
    <property type="component" value="Unassembled WGS sequence"/>
</dbReference>
<sequence>MPMYNKDSSINEGVPFEEDEFTILTNDLEKLLEAAQPRLTRIALAYGVAPDGVEDVVQETLINAWQHLAHLRMPAHFEAWLNGICRNMSMRWTRTQGTINRRQQPLPSVQESDIESDIPDPQMLDLAEELNRQDLAMLLDRAMNYLPATARKALEMYYIAEMPQREVALQLGMTINALEVRLHRARRQLQGVLNGELRNDAQAFGLPLSSDSLVQGWRETSIWCYICGRRRLQGLFEEQTGGKLVCGCVARIVPQKLVSTLFVLVISSRSLIYAPFAPPLSGCYRLCQPFMRKHLRLAINIVQAVMSLRH</sequence>
<dbReference type="InterPro" id="IPR000838">
    <property type="entry name" value="RNA_pol_sigma70_ECF_CS"/>
</dbReference>
<dbReference type="PANTHER" id="PTHR43133:SF8">
    <property type="entry name" value="RNA POLYMERASE SIGMA FACTOR HI_1459-RELATED"/>
    <property type="match status" value="1"/>
</dbReference>
<evidence type="ECO:0000256" key="4">
    <source>
        <dbReference type="ARBA" id="ARBA00023125"/>
    </source>
</evidence>
<comment type="similarity">
    <text evidence="1 6">Belongs to the sigma-70 factor family. ECF subfamily.</text>
</comment>
<comment type="caution">
    <text evidence="9">The sequence shown here is derived from an EMBL/GenBank/DDBJ whole genome shotgun (WGS) entry which is preliminary data.</text>
</comment>
<evidence type="ECO:0000313" key="9">
    <source>
        <dbReference type="EMBL" id="GHO47661.1"/>
    </source>
</evidence>
<keyword evidence="10" id="KW-1185">Reference proteome</keyword>
<dbReference type="EMBL" id="BNJF01000003">
    <property type="protein sequence ID" value="GHO47661.1"/>
    <property type="molecule type" value="Genomic_DNA"/>
</dbReference>
<dbReference type="InterPro" id="IPR013324">
    <property type="entry name" value="RNA_pol_sigma_r3/r4-like"/>
</dbReference>
<evidence type="ECO:0000256" key="5">
    <source>
        <dbReference type="ARBA" id="ARBA00023163"/>
    </source>
</evidence>
<dbReference type="SUPFAM" id="SSF88659">
    <property type="entry name" value="Sigma3 and sigma4 domains of RNA polymerase sigma factors"/>
    <property type="match status" value="1"/>
</dbReference>
<protein>
    <recommendedName>
        <fullName evidence="6">RNA polymerase sigma factor</fullName>
    </recommendedName>
</protein>
<dbReference type="Gene3D" id="1.10.1740.10">
    <property type="match status" value="1"/>
</dbReference>
<dbReference type="GO" id="GO:0016987">
    <property type="term" value="F:sigma factor activity"/>
    <property type="evidence" value="ECO:0007669"/>
    <property type="project" value="UniProtKB-KW"/>
</dbReference>
<evidence type="ECO:0000259" key="7">
    <source>
        <dbReference type="Pfam" id="PF04542"/>
    </source>
</evidence>
<dbReference type="PROSITE" id="PS01063">
    <property type="entry name" value="SIGMA70_ECF"/>
    <property type="match status" value="1"/>
</dbReference>
<dbReference type="InterPro" id="IPR014284">
    <property type="entry name" value="RNA_pol_sigma-70_dom"/>
</dbReference>
<dbReference type="SUPFAM" id="SSF88946">
    <property type="entry name" value="Sigma2 domain of RNA polymerase sigma factors"/>
    <property type="match status" value="1"/>
</dbReference>
<accession>A0A8J3I2N9</accession>
<reference evidence="9" key="1">
    <citation type="submission" date="2020-10" db="EMBL/GenBank/DDBJ databases">
        <title>Taxonomic study of unclassified bacteria belonging to the class Ktedonobacteria.</title>
        <authorList>
            <person name="Yabe S."/>
            <person name="Wang C.M."/>
            <person name="Zheng Y."/>
            <person name="Sakai Y."/>
            <person name="Cavaletti L."/>
            <person name="Monciardini P."/>
            <person name="Donadio S."/>
        </authorList>
    </citation>
    <scope>NUCLEOTIDE SEQUENCE</scope>
    <source>
        <strain evidence="9">SOSP1-1</strain>
    </source>
</reference>
<evidence type="ECO:0000256" key="3">
    <source>
        <dbReference type="ARBA" id="ARBA00023082"/>
    </source>
</evidence>
<dbReference type="GO" id="GO:0006352">
    <property type="term" value="P:DNA-templated transcription initiation"/>
    <property type="evidence" value="ECO:0007669"/>
    <property type="project" value="InterPro"/>
</dbReference>
<dbReference type="InterPro" id="IPR013325">
    <property type="entry name" value="RNA_pol_sigma_r2"/>
</dbReference>
<keyword evidence="4 6" id="KW-0238">DNA-binding</keyword>
<dbReference type="InterPro" id="IPR007627">
    <property type="entry name" value="RNA_pol_sigma70_r2"/>
</dbReference>
<dbReference type="InterPro" id="IPR013249">
    <property type="entry name" value="RNA_pol_sigma70_r4_t2"/>
</dbReference>
<proteinExistence type="inferred from homology"/>
<evidence type="ECO:0000256" key="1">
    <source>
        <dbReference type="ARBA" id="ARBA00010641"/>
    </source>
</evidence>
<dbReference type="CDD" id="cd06171">
    <property type="entry name" value="Sigma70_r4"/>
    <property type="match status" value="1"/>
</dbReference>